<comment type="subcellular location">
    <subcellularLocation>
        <location evidence="1">Endoplasmic reticulum membrane</location>
        <topology evidence="1">Multi-pass membrane protein</topology>
    </subcellularLocation>
</comment>
<keyword evidence="4" id="KW-0808">Transferase</keyword>
<evidence type="ECO:0000256" key="10">
    <source>
        <dbReference type="SAM" id="Phobius"/>
    </source>
</evidence>
<feature type="transmembrane region" description="Helical" evidence="10">
    <location>
        <begin position="21"/>
        <end position="40"/>
    </location>
</feature>
<comment type="similarity">
    <text evidence="2">Belongs to the polyprenol kinase family.</text>
</comment>
<evidence type="ECO:0000256" key="3">
    <source>
        <dbReference type="ARBA" id="ARBA00012132"/>
    </source>
</evidence>
<dbReference type="GO" id="GO:0004168">
    <property type="term" value="F:dolichol kinase activity"/>
    <property type="evidence" value="ECO:0007669"/>
    <property type="project" value="UniProtKB-EC"/>
</dbReference>
<evidence type="ECO:0000256" key="7">
    <source>
        <dbReference type="ARBA" id="ARBA00022824"/>
    </source>
</evidence>
<keyword evidence="7" id="KW-0256">Endoplasmic reticulum</keyword>
<feature type="transmembrane region" description="Helical" evidence="10">
    <location>
        <begin position="301"/>
        <end position="322"/>
    </location>
</feature>
<reference evidence="11" key="1">
    <citation type="submission" date="2017-01" db="EMBL/GenBank/DDBJ databases">
        <title>A deep insight into the sialotranscriptome of adult male and female Cluex tarsalis mosquitoes.</title>
        <authorList>
            <person name="Ribeiro J.M."/>
            <person name="Moreira F."/>
            <person name="Bernard K.A."/>
            <person name="Calvo E."/>
        </authorList>
    </citation>
    <scope>NUCLEOTIDE SEQUENCE</scope>
    <source>
        <strain evidence="11">Kern County</strain>
        <tissue evidence="11">Salivary glands</tissue>
    </source>
</reference>
<evidence type="ECO:0000313" key="11">
    <source>
        <dbReference type="EMBL" id="JAV25396.1"/>
    </source>
</evidence>
<feature type="transmembrane region" description="Helical" evidence="10">
    <location>
        <begin position="136"/>
        <end position="155"/>
    </location>
</feature>
<keyword evidence="6 11" id="KW-0418">Kinase</keyword>
<evidence type="ECO:0000256" key="1">
    <source>
        <dbReference type="ARBA" id="ARBA00004477"/>
    </source>
</evidence>
<feature type="transmembrane region" description="Helical" evidence="10">
    <location>
        <begin position="201"/>
        <end position="221"/>
    </location>
</feature>
<feature type="transmembrane region" description="Helical" evidence="10">
    <location>
        <begin position="334"/>
        <end position="355"/>
    </location>
</feature>
<evidence type="ECO:0000256" key="5">
    <source>
        <dbReference type="ARBA" id="ARBA00022692"/>
    </source>
</evidence>
<name>A0A1Q3FCU4_CULTA</name>
<sequence>MKNKSTVKNSRDIGIITRPAGNGYYLSILPVLCHSVNVWGRDKLPVDLAYKRSTILCFGLFLQSLAIFLSLQRRASTRLATTLPYTTCNAGFTGFLFWVCLKDNVGFSLASAAAGVVLYDIVYFRVLRQMPKCFTLGEASIVCQGLVVFLYNAFLKVPKLFLNDRAPAMATQLSLIVQIILLGTIVVITLCHFVKFLRKTFLFWLLAIAVMGGATLFPIFGQPALVVVVRFILNEPQRMQIVSLYLAMLLLTSVFVVWRIQKSTSANTTTRKIFHLLIVLVYLPGLWYQCTILYVGSGFMLALLLLLETCRIVKLAPIYGALDKAVACFIDEKDAGAVALTPIFLLVGCAMPLWIHPVPCDLTDSAGLDLLKLMAGVLSVGIGDTMASVCGYYLGRHRWPGSVKSVEGTLGCVLGQVATIYALFHFRFVQLNTLKAATAGVAIIVNSLIEARTDQVDNLVLPFVTYIILGTA</sequence>
<dbReference type="PANTHER" id="PTHR13205:SF15">
    <property type="entry name" value="DOLICHOL KINASE"/>
    <property type="match status" value="1"/>
</dbReference>
<keyword evidence="9 10" id="KW-0472">Membrane</keyword>
<evidence type="ECO:0000256" key="9">
    <source>
        <dbReference type="ARBA" id="ARBA00023136"/>
    </source>
</evidence>
<dbReference type="InterPro" id="IPR032974">
    <property type="entry name" value="Polypren_kinase"/>
</dbReference>
<feature type="transmembrane region" description="Helical" evidence="10">
    <location>
        <begin position="105"/>
        <end position="124"/>
    </location>
</feature>
<dbReference type="GO" id="GO:0005789">
    <property type="term" value="C:endoplasmic reticulum membrane"/>
    <property type="evidence" value="ECO:0007669"/>
    <property type="project" value="UniProtKB-SubCell"/>
</dbReference>
<feature type="transmembrane region" description="Helical" evidence="10">
    <location>
        <begin position="273"/>
        <end position="295"/>
    </location>
</feature>
<evidence type="ECO:0000256" key="2">
    <source>
        <dbReference type="ARBA" id="ARBA00010794"/>
    </source>
</evidence>
<feature type="transmembrane region" description="Helical" evidence="10">
    <location>
        <begin position="375"/>
        <end position="395"/>
    </location>
</feature>
<proteinExistence type="inferred from homology"/>
<evidence type="ECO:0000256" key="6">
    <source>
        <dbReference type="ARBA" id="ARBA00022777"/>
    </source>
</evidence>
<feature type="transmembrane region" description="Helical" evidence="10">
    <location>
        <begin position="241"/>
        <end position="261"/>
    </location>
</feature>
<dbReference type="GO" id="GO:0043048">
    <property type="term" value="P:dolichyl monophosphate biosynthetic process"/>
    <property type="evidence" value="ECO:0007669"/>
    <property type="project" value="TreeGrafter"/>
</dbReference>
<feature type="transmembrane region" description="Helical" evidence="10">
    <location>
        <begin position="175"/>
        <end position="194"/>
    </location>
</feature>
<evidence type="ECO:0000256" key="4">
    <source>
        <dbReference type="ARBA" id="ARBA00022679"/>
    </source>
</evidence>
<protein>
    <recommendedName>
        <fullName evidence="3">dolichol kinase</fullName>
        <ecNumber evidence="3">2.7.1.108</ecNumber>
    </recommendedName>
</protein>
<keyword evidence="5 10" id="KW-0812">Transmembrane</keyword>
<feature type="transmembrane region" description="Helical" evidence="10">
    <location>
        <begin position="83"/>
        <end position="99"/>
    </location>
</feature>
<dbReference type="PANTHER" id="PTHR13205">
    <property type="entry name" value="TRANSMEMBRANE PROTEIN 15-RELATED"/>
    <property type="match status" value="1"/>
</dbReference>
<keyword evidence="8 10" id="KW-1133">Transmembrane helix</keyword>
<organism evidence="11">
    <name type="scientific">Culex tarsalis</name>
    <name type="common">Encephalitis mosquito</name>
    <dbReference type="NCBI Taxonomy" id="7177"/>
    <lineage>
        <taxon>Eukaryota</taxon>
        <taxon>Metazoa</taxon>
        <taxon>Ecdysozoa</taxon>
        <taxon>Arthropoda</taxon>
        <taxon>Hexapoda</taxon>
        <taxon>Insecta</taxon>
        <taxon>Pterygota</taxon>
        <taxon>Neoptera</taxon>
        <taxon>Endopterygota</taxon>
        <taxon>Diptera</taxon>
        <taxon>Nematocera</taxon>
        <taxon>Culicoidea</taxon>
        <taxon>Culicidae</taxon>
        <taxon>Culicinae</taxon>
        <taxon>Culicini</taxon>
        <taxon>Culex</taxon>
        <taxon>Culex</taxon>
    </lineage>
</organism>
<accession>A0A1Q3FCU4</accession>
<feature type="transmembrane region" description="Helical" evidence="10">
    <location>
        <begin position="52"/>
        <end position="71"/>
    </location>
</feature>
<dbReference type="EC" id="2.7.1.108" evidence="3"/>
<dbReference type="AlphaFoldDB" id="A0A1Q3FCU4"/>
<evidence type="ECO:0000256" key="8">
    <source>
        <dbReference type="ARBA" id="ARBA00022989"/>
    </source>
</evidence>
<dbReference type="EMBL" id="GFDL01009649">
    <property type="protein sequence ID" value="JAV25396.1"/>
    <property type="molecule type" value="Transcribed_RNA"/>
</dbReference>